<reference evidence="2" key="1">
    <citation type="journal article" date="2020" name="mSystems">
        <title>Genome- and Community-Level Interaction Insights into Carbon Utilization and Element Cycling Functions of Hydrothermarchaeota in Hydrothermal Sediment.</title>
        <authorList>
            <person name="Zhou Z."/>
            <person name="Liu Y."/>
            <person name="Xu W."/>
            <person name="Pan J."/>
            <person name="Luo Z.H."/>
            <person name="Li M."/>
        </authorList>
    </citation>
    <scope>NUCLEOTIDE SEQUENCE [LARGE SCALE GENOMIC DNA]</scope>
    <source>
        <strain evidence="2">SpSt-1220</strain>
    </source>
</reference>
<feature type="transmembrane region" description="Helical" evidence="1">
    <location>
        <begin position="233"/>
        <end position="257"/>
    </location>
</feature>
<evidence type="ECO:0008006" key="3">
    <source>
        <dbReference type="Google" id="ProtNLM"/>
    </source>
</evidence>
<comment type="caution">
    <text evidence="2">The sequence shown here is derived from an EMBL/GenBank/DDBJ whole genome shotgun (WGS) entry which is preliminary data.</text>
</comment>
<keyword evidence="1" id="KW-0472">Membrane</keyword>
<accession>A0A831PN55</accession>
<feature type="non-terminal residue" evidence="2">
    <location>
        <position position="306"/>
    </location>
</feature>
<dbReference type="EMBL" id="DSDO01000128">
    <property type="protein sequence ID" value="HDR46432.1"/>
    <property type="molecule type" value="Genomic_DNA"/>
</dbReference>
<keyword evidence="1" id="KW-0812">Transmembrane</keyword>
<sequence>MSVLPLLVLTIYLAGSHIHAFQAERDREALERVENAASSLDYDLSARVSALEVLALSPLLDSPSRIKDFYRQAQSFHQRIGGHVILADLSLNMVLNTQVDYGLPLPDLPKPEGLAAAPAALETGQPAVGDMFRDPLAKQHFVAITVPVLRERQTVALLLNIVRVDWLQQHLASITLPPGWSLMLRDSTGDVMAQTLSGDNDEEGFEKDAVRQFITQMNRAPWTVVLEIPRAAYLASVMKIAATLAVAILTVTLASMIGGRLSSRRLSESILSLAQDSSGTTSTPAILEFEAVRSILNNTKAARDLS</sequence>
<protein>
    <recommendedName>
        <fullName evidence="3">Double Cache domain-containing protein</fullName>
    </recommendedName>
</protein>
<evidence type="ECO:0000313" key="2">
    <source>
        <dbReference type="EMBL" id="HDR46432.1"/>
    </source>
</evidence>
<organism evidence="2">
    <name type="scientific">Geoalkalibacter subterraneus</name>
    <dbReference type="NCBI Taxonomy" id="483547"/>
    <lineage>
        <taxon>Bacteria</taxon>
        <taxon>Pseudomonadati</taxon>
        <taxon>Thermodesulfobacteriota</taxon>
        <taxon>Desulfuromonadia</taxon>
        <taxon>Desulfuromonadales</taxon>
        <taxon>Geoalkalibacteraceae</taxon>
        <taxon>Geoalkalibacter</taxon>
    </lineage>
</organism>
<dbReference type="Proteomes" id="UP000886162">
    <property type="component" value="Unassembled WGS sequence"/>
</dbReference>
<gene>
    <name evidence="2" type="ORF">ENN94_01885</name>
</gene>
<name>A0A831PN55_9BACT</name>
<dbReference type="AlphaFoldDB" id="A0A831PN55"/>
<proteinExistence type="predicted"/>
<keyword evidence="1" id="KW-1133">Transmembrane helix</keyword>
<evidence type="ECO:0000256" key="1">
    <source>
        <dbReference type="SAM" id="Phobius"/>
    </source>
</evidence>